<accession>A0A944HBE6</accession>
<name>A0A944HBE6_DENI1</name>
<gene>
    <name evidence="1" type="ORF">I8J34_03450</name>
</gene>
<keyword evidence="2" id="KW-1185">Reference proteome</keyword>
<dbReference type="AlphaFoldDB" id="A0A944HBE6"/>
<organism evidence="1 2">
    <name type="scientific">Denitromonas iodatirespirans</name>
    <dbReference type="NCBI Taxonomy" id="2795389"/>
    <lineage>
        <taxon>Bacteria</taxon>
        <taxon>Pseudomonadati</taxon>
        <taxon>Pseudomonadota</taxon>
        <taxon>Betaproteobacteria</taxon>
        <taxon>Rhodocyclales</taxon>
        <taxon>Zoogloeaceae</taxon>
        <taxon>Denitromonas</taxon>
    </lineage>
</organism>
<comment type="caution">
    <text evidence="1">The sequence shown here is derived from an EMBL/GenBank/DDBJ whole genome shotgun (WGS) entry which is preliminary data.</text>
</comment>
<protein>
    <submittedName>
        <fullName evidence="1">Uncharacterized protein</fullName>
    </submittedName>
</protein>
<evidence type="ECO:0000313" key="1">
    <source>
        <dbReference type="EMBL" id="MBT0960221.1"/>
    </source>
</evidence>
<evidence type="ECO:0000313" key="2">
    <source>
        <dbReference type="Proteomes" id="UP000694660"/>
    </source>
</evidence>
<dbReference type="RefSeq" id="WP_214359975.1">
    <property type="nucleotide sequence ID" value="NZ_JAEKFT010000003.1"/>
</dbReference>
<proteinExistence type="predicted"/>
<dbReference type="EMBL" id="JAEKFT010000003">
    <property type="protein sequence ID" value="MBT0960221.1"/>
    <property type="molecule type" value="Genomic_DNA"/>
</dbReference>
<sequence length="87" mass="10096">MSEFQREHRYYVAKVSDVKKYLTDCERSILAALLGKLTAGRVQDDKDPLICAVVERDWPEYEPTWAAIETRMTSYREAVWPVSRAAD</sequence>
<reference evidence="2" key="1">
    <citation type="journal article" date="2022" name="ISME J.">
        <title>Genetic and phylogenetic analysis of dissimilatory iodate-reducing bacteria identifies potential niches across the world's oceans.</title>
        <authorList>
            <person name="Reyes-Umana V."/>
            <person name="Henning Z."/>
            <person name="Lee K."/>
            <person name="Barnum T.P."/>
            <person name="Coates J.D."/>
        </authorList>
    </citation>
    <scope>NUCLEOTIDE SEQUENCE [LARGE SCALE GENOMIC DNA]</scope>
    <source>
        <strain evidence="2">IR12</strain>
    </source>
</reference>
<dbReference type="Proteomes" id="UP000694660">
    <property type="component" value="Unassembled WGS sequence"/>
</dbReference>